<feature type="binding site" evidence="5 7">
    <location>
        <position position="592"/>
    </location>
    <ligand>
        <name>substrate</name>
    </ligand>
</feature>
<dbReference type="UniPathway" id="UPA00042">
    <property type="reaction ID" value="UER00497"/>
</dbReference>
<dbReference type="Proteomes" id="UP000198757">
    <property type="component" value="Unassembled WGS sequence"/>
</dbReference>
<dbReference type="Pfam" id="PF01168">
    <property type="entry name" value="Ala_racemase_N"/>
    <property type="match status" value="1"/>
</dbReference>
<evidence type="ECO:0000256" key="1">
    <source>
        <dbReference type="ARBA" id="ARBA00000316"/>
    </source>
</evidence>
<dbReference type="SUPFAM" id="SSF53244">
    <property type="entry name" value="MurD-like peptide ligases, peptide-binding domain"/>
    <property type="match status" value="1"/>
</dbReference>
<dbReference type="InterPro" id="IPR009006">
    <property type="entry name" value="Ala_racemase/Decarboxylase_C"/>
</dbReference>
<dbReference type="InterPro" id="IPR029066">
    <property type="entry name" value="PLP-binding_barrel"/>
</dbReference>
<dbReference type="PRINTS" id="PR00992">
    <property type="entry name" value="ALARACEMASE"/>
</dbReference>
<dbReference type="Pfam" id="PF08245">
    <property type="entry name" value="Mur_ligase_M"/>
    <property type="match status" value="1"/>
</dbReference>
<dbReference type="SUPFAM" id="SSF51419">
    <property type="entry name" value="PLP-binding barrel"/>
    <property type="match status" value="1"/>
</dbReference>
<dbReference type="FunFam" id="3.20.20.10:FF:000002">
    <property type="entry name" value="Alanine racemase"/>
    <property type="match status" value="1"/>
</dbReference>
<dbReference type="InterPro" id="IPR005863">
    <property type="entry name" value="UDP-N-AcMur_synth"/>
</dbReference>
<dbReference type="InterPro" id="IPR011079">
    <property type="entry name" value="Ala_racemase_C"/>
</dbReference>
<keyword evidence="10" id="KW-1185">Reference proteome</keyword>
<dbReference type="STRING" id="1285928.SAMN04487894_104172"/>
<dbReference type="InterPro" id="IPR036615">
    <property type="entry name" value="Mur_ligase_C_dom_sf"/>
</dbReference>
<dbReference type="GO" id="GO:0005524">
    <property type="term" value="F:ATP binding"/>
    <property type="evidence" value="ECO:0007669"/>
    <property type="project" value="InterPro"/>
</dbReference>
<dbReference type="GO" id="GO:0030170">
    <property type="term" value="F:pyridoxal phosphate binding"/>
    <property type="evidence" value="ECO:0007669"/>
    <property type="project" value="UniProtKB-UniRule"/>
</dbReference>
<evidence type="ECO:0000256" key="5">
    <source>
        <dbReference type="HAMAP-Rule" id="MF_01201"/>
    </source>
</evidence>
<evidence type="ECO:0000256" key="2">
    <source>
        <dbReference type="ARBA" id="ARBA00001933"/>
    </source>
</evidence>
<dbReference type="Gene3D" id="3.90.190.20">
    <property type="entry name" value="Mur ligase, C-terminal domain"/>
    <property type="match status" value="1"/>
</dbReference>
<dbReference type="GO" id="GO:0005829">
    <property type="term" value="C:cytosol"/>
    <property type="evidence" value="ECO:0007669"/>
    <property type="project" value="TreeGrafter"/>
</dbReference>
<dbReference type="SUPFAM" id="SSF63418">
    <property type="entry name" value="MurE/MurF N-terminal domain"/>
    <property type="match status" value="1"/>
</dbReference>
<evidence type="ECO:0000256" key="3">
    <source>
        <dbReference type="ARBA" id="ARBA00022898"/>
    </source>
</evidence>
<dbReference type="CDD" id="cd00430">
    <property type="entry name" value="PLPDE_III_AR"/>
    <property type="match status" value="1"/>
</dbReference>
<dbReference type="GO" id="GO:0047480">
    <property type="term" value="F:UDP-N-acetylmuramoyl-tripeptide-D-alanyl-D-alanine ligase activity"/>
    <property type="evidence" value="ECO:0007669"/>
    <property type="project" value="InterPro"/>
</dbReference>
<organism evidence="9 10">
    <name type="scientific">Niabella drilacis (strain DSM 25811 / CCM 8410 / CCUG 62505 / LMG 26954 / E90)</name>
    <dbReference type="NCBI Taxonomy" id="1285928"/>
    <lineage>
        <taxon>Bacteria</taxon>
        <taxon>Pseudomonadati</taxon>
        <taxon>Bacteroidota</taxon>
        <taxon>Chitinophagia</taxon>
        <taxon>Chitinophagales</taxon>
        <taxon>Chitinophagaceae</taxon>
        <taxon>Niabella</taxon>
    </lineage>
</organism>
<feature type="active site" description="Proton acceptor; specific for L-alanine" evidence="5">
    <location>
        <position position="718"/>
    </location>
</feature>
<dbReference type="AlphaFoldDB" id="A0A1G6PWJ8"/>
<evidence type="ECO:0000256" key="6">
    <source>
        <dbReference type="PIRSR" id="PIRSR600821-50"/>
    </source>
</evidence>
<dbReference type="Gene3D" id="3.40.1390.10">
    <property type="entry name" value="MurE/MurF, N-terminal domain"/>
    <property type="match status" value="1"/>
</dbReference>
<comment type="catalytic activity">
    <reaction evidence="1 5">
        <text>L-alanine = D-alanine</text>
        <dbReference type="Rhea" id="RHEA:20249"/>
        <dbReference type="ChEBI" id="CHEBI:57416"/>
        <dbReference type="ChEBI" id="CHEBI:57972"/>
        <dbReference type="EC" id="5.1.1.1"/>
    </reaction>
</comment>
<accession>A0A1G6PWJ8</accession>
<name>A0A1G6PWJ8_NIADE</name>
<evidence type="ECO:0000313" key="10">
    <source>
        <dbReference type="Proteomes" id="UP000198757"/>
    </source>
</evidence>
<dbReference type="EMBL" id="FMZO01000004">
    <property type="protein sequence ID" value="SDC83896.1"/>
    <property type="molecule type" value="Genomic_DNA"/>
</dbReference>
<proteinExistence type="inferred from homology"/>
<dbReference type="SUPFAM" id="SSF53623">
    <property type="entry name" value="MurD-like peptide ligases, catalytic domain"/>
    <property type="match status" value="1"/>
</dbReference>
<dbReference type="InterPro" id="IPR035911">
    <property type="entry name" value="MurE/MurF_N"/>
</dbReference>
<dbReference type="Gene3D" id="3.40.1190.10">
    <property type="entry name" value="Mur-like, catalytic domain"/>
    <property type="match status" value="1"/>
</dbReference>
<dbReference type="NCBIfam" id="NF008897">
    <property type="entry name" value="PRK11930.1"/>
    <property type="match status" value="1"/>
</dbReference>
<dbReference type="EC" id="5.1.1.1" evidence="5"/>
<dbReference type="NCBIfam" id="TIGR00492">
    <property type="entry name" value="alr"/>
    <property type="match status" value="1"/>
</dbReference>
<dbReference type="SMART" id="SM01005">
    <property type="entry name" value="Ala_racemase_C"/>
    <property type="match status" value="1"/>
</dbReference>
<comment type="similarity">
    <text evidence="5">Belongs to the alanine racemase family.</text>
</comment>
<dbReference type="InterPro" id="IPR000821">
    <property type="entry name" value="Ala_racemase"/>
</dbReference>
<dbReference type="Pfam" id="PF00842">
    <property type="entry name" value="Ala_racemase_C"/>
    <property type="match status" value="1"/>
</dbReference>
<dbReference type="PANTHER" id="PTHR30511">
    <property type="entry name" value="ALANINE RACEMASE"/>
    <property type="match status" value="1"/>
</dbReference>
<keyword evidence="9" id="KW-0436">Ligase</keyword>
<dbReference type="Gene3D" id="3.20.20.10">
    <property type="entry name" value="Alanine racemase"/>
    <property type="match status" value="1"/>
</dbReference>
<comment type="function">
    <text evidence="5">Catalyzes the interconversion of L-alanine and D-alanine. May also act on other amino acids.</text>
</comment>
<reference evidence="10" key="1">
    <citation type="submission" date="2016-10" db="EMBL/GenBank/DDBJ databases">
        <authorList>
            <person name="Varghese N."/>
            <person name="Submissions S."/>
        </authorList>
    </citation>
    <scope>NUCLEOTIDE SEQUENCE [LARGE SCALE GENOMIC DNA]</scope>
    <source>
        <strain evidence="10">DSM 25811 / CCM 8410 / LMG 26954 / E90</strain>
    </source>
</reference>
<feature type="modified residue" description="N6-(pyridoxal phosphate)lysine" evidence="5 6">
    <location>
        <position position="494"/>
    </location>
</feature>
<dbReference type="InterPro" id="IPR013221">
    <property type="entry name" value="Mur_ligase_cen"/>
</dbReference>
<evidence type="ECO:0000259" key="8">
    <source>
        <dbReference type="SMART" id="SM01005"/>
    </source>
</evidence>
<dbReference type="NCBIfam" id="TIGR01143">
    <property type="entry name" value="murF"/>
    <property type="match status" value="1"/>
</dbReference>
<dbReference type="GO" id="GO:0071555">
    <property type="term" value="P:cell wall organization"/>
    <property type="evidence" value="ECO:0007669"/>
    <property type="project" value="InterPro"/>
</dbReference>
<dbReference type="GO" id="GO:0008784">
    <property type="term" value="F:alanine racemase activity"/>
    <property type="evidence" value="ECO:0007669"/>
    <property type="project" value="UniProtKB-UniRule"/>
</dbReference>
<evidence type="ECO:0000313" key="9">
    <source>
        <dbReference type="EMBL" id="SDC83896.1"/>
    </source>
</evidence>
<feature type="active site" description="Proton acceptor; specific for D-alanine" evidence="5">
    <location>
        <position position="494"/>
    </location>
</feature>
<dbReference type="RefSeq" id="WP_262492844.1">
    <property type="nucleotide sequence ID" value="NZ_FMZO01000004.1"/>
</dbReference>
<keyword evidence="4 5" id="KW-0413">Isomerase</keyword>
<keyword evidence="3 5" id="KW-0663">Pyridoxal phosphate</keyword>
<dbReference type="HAMAP" id="MF_01201">
    <property type="entry name" value="Ala_racemase"/>
    <property type="match status" value="1"/>
</dbReference>
<comment type="cofactor">
    <cofactor evidence="2 5 6">
        <name>pyridoxal 5'-phosphate</name>
        <dbReference type="ChEBI" id="CHEBI:597326"/>
    </cofactor>
</comment>
<feature type="binding site" evidence="5 7">
    <location>
        <position position="767"/>
    </location>
    <ligand>
        <name>substrate</name>
    </ligand>
</feature>
<feature type="domain" description="Alanine racemase C-terminal" evidence="8">
    <location>
        <begin position="697"/>
        <end position="822"/>
    </location>
</feature>
<dbReference type="GO" id="GO:0030632">
    <property type="term" value="P:D-alanine biosynthetic process"/>
    <property type="evidence" value="ECO:0007669"/>
    <property type="project" value="UniProtKB-UniRule"/>
</dbReference>
<evidence type="ECO:0000256" key="7">
    <source>
        <dbReference type="PIRSR" id="PIRSR600821-52"/>
    </source>
</evidence>
<dbReference type="SUPFAM" id="SSF50621">
    <property type="entry name" value="Alanine racemase C-terminal domain-like"/>
    <property type="match status" value="1"/>
</dbReference>
<gene>
    <name evidence="9" type="ORF">SAMN04487894_104172</name>
</gene>
<sequence>MVAGQQYAINEMAGLLGLQTPAGAAAGIIDTLLTDSRKLVSPATSLFFALEGPQRNGHLFIAELYKKGVRHFVVAQPVDEAAYPEAVFLHVNDPLKALQQVAAAHRNHYAMDVIGITGSNGKTVVKEWLYQLLQPYKNIVRSPKSFNSQLGVPLSVWQMSAENNLAIFEAGISRPGEMEKLEAIIAPTIGILTNIGPAHSEGFTDDAEKLAEKLKLFKQAKVIIANGDHPLIGEGIKPYPAVFFSWGKQAHNAVQVLDILVKEEETVIRVKQREGDPIELIIPFTDQASIENALTCTTVLLWLGIAPASIISGMKGLQPVNMRMEFKQGINNCIVINDSYSADLNSLTVALEFLQQQARGKRKTVILSDIPENKGDALQLYHTIRELLQRYGVNRLIGIGEKMQAQADLFTAVPECSFYVSTDAFLEQFHSTQYLDEYILVKGARKFGFERIVNQLEQKVHETVLEINLDAVAQNLKTIQQQLKPGVKVMAMVKAFGYGSGAAEIANVVQFHKADYLGVAYADEGVELRKAGISIPVMVLNTEANAFDALTDYNLEPDLFSFELLQAFEQHVKNAGLKHYPVHIEVETGMNRTGFAVSDMAALAGHLKDNEWIRVQSVFSHLAASEDQVEDSFTLHQYELLMEAVGVLESMTGYPFLKHIANTSAILRFPQLQLDMVRLGIGLYGISGKERVPLQTVATLKTTISQIKKIKKGETVSYNRRGVAKEDSVIATLRIGYADGYSRRLGNGVGKVWVNGQLAPVIGTVCMDMTMIDITHIPGVKEGDDVIIFGAPVPVQQLAEWIGTIPYEIMTGISQRVKRVYYGEG</sequence>
<protein>
    <recommendedName>
        <fullName evidence="5">Alanine racemase</fullName>
        <ecNumber evidence="5">5.1.1.1</ecNumber>
    </recommendedName>
</protein>
<dbReference type="InterPro" id="IPR036565">
    <property type="entry name" value="Mur-like_cat_sf"/>
</dbReference>
<dbReference type="InterPro" id="IPR001608">
    <property type="entry name" value="Ala_racemase_N"/>
</dbReference>
<dbReference type="PANTHER" id="PTHR30511:SF0">
    <property type="entry name" value="ALANINE RACEMASE, CATABOLIC-RELATED"/>
    <property type="match status" value="1"/>
</dbReference>
<dbReference type="Gene3D" id="2.40.37.10">
    <property type="entry name" value="Lyase, Ornithine Decarboxylase, Chain A, domain 1"/>
    <property type="match status" value="1"/>
</dbReference>
<evidence type="ECO:0000256" key="4">
    <source>
        <dbReference type="ARBA" id="ARBA00023235"/>
    </source>
</evidence>
<comment type="pathway">
    <text evidence="5">Amino-acid biosynthesis; D-alanine biosynthesis; D-alanine from L-alanine: step 1/1.</text>
</comment>